<dbReference type="EMBL" id="UINC01098622">
    <property type="protein sequence ID" value="SVC57291.1"/>
    <property type="molecule type" value="Genomic_DNA"/>
</dbReference>
<gene>
    <name evidence="2" type="ORF">METZ01_LOCUS310145</name>
</gene>
<feature type="domain" description="Methyltransferase FkbM" evidence="1">
    <location>
        <begin position="8"/>
        <end position="99"/>
    </location>
</feature>
<dbReference type="PANTHER" id="PTHR34203">
    <property type="entry name" value="METHYLTRANSFERASE, FKBM FAMILY PROTEIN"/>
    <property type="match status" value="1"/>
</dbReference>
<dbReference type="NCBIfam" id="TIGR01444">
    <property type="entry name" value="fkbM_fam"/>
    <property type="match status" value="1"/>
</dbReference>
<dbReference type="AlphaFoldDB" id="A0A382NCI8"/>
<proteinExistence type="predicted"/>
<name>A0A382NCI8_9ZZZZ</name>
<dbReference type="PANTHER" id="PTHR34203:SF15">
    <property type="entry name" value="SLL1173 PROTEIN"/>
    <property type="match status" value="1"/>
</dbReference>
<dbReference type="InterPro" id="IPR052514">
    <property type="entry name" value="SAM-dependent_MTase"/>
</dbReference>
<dbReference type="InterPro" id="IPR006342">
    <property type="entry name" value="FkbM_mtfrase"/>
</dbReference>
<organism evidence="2">
    <name type="scientific">marine metagenome</name>
    <dbReference type="NCBI Taxonomy" id="408172"/>
    <lineage>
        <taxon>unclassified sequences</taxon>
        <taxon>metagenomes</taxon>
        <taxon>ecological metagenomes</taxon>
    </lineage>
</organism>
<evidence type="ECO:0000259" key="1">
    <source>
        <dbReference type="Pfam" id="PF05050"/>
    </source>
</evidence>
<accession>A0A382NCI8</accession>
<dbReference type="Gene3D" id="3.40.50.150">
    <property type="entry name" value="Vaccinia Virus protein VP39"/>
    <property type="match status" value="1"/>
</dbReference>
<dbReference type="SUPFAM" id="SSF53335">
    <property type="entry name" value="S-adenosyl-L-methionine-dependent methyltransferases"/>
    <property type="match status" value="1"/>
</dbReference>
<reference evidence="2" key="1">
    <citation type="submission" date="2018-05" db="EMBL/GenBank/DDBJ databases">
        <authorList>
            <person name="Lanie J.A."/>
            <person name="Ng W.-L."/>
            <person name="Kazmierczak K.M."/>
            <person name="Andrzejewski T.M."/>
            <person name="Davidsen T.M."/>
            <person name="Wayne K.J."/>
            <person name="Tettelin H."/>
            <person name="Glass J.I."/>
            <person name="Rusch D."/>
            <person name="Podicherti R."/>
            <person name="Tsui H.-C.T."/>
            <person name="Winkler M.E."/>
        </authorList>
    </citation>
    <scope>NUCLEOTIDE SEQUENCE</scope>
</reference>
<dbReference type="InterPro" id="IPR029063">
    <property type="entry name" value="SAM-dependent_MTases_sf"/>
</dbReference>
<sequence length="162" mass="18602">SSALLSFTNTNKGGSYITEEEKQGETEKIEVKALDKVLPEIEKVGLIKIDVEGYEFKVLQGAEKTIRNNMPIILFEQHEYDFTNSTSPSIEFLKKVGYKKYAVLRKFPRVKGNFFKQLLINPLLVLIFGDQTRIELVRNIVPDFYEFIVALPDWLPLENSPS</sequence>
<dbReference type="Pfam" id="PF05050">
    <property type="entry name" value="Methyltransf_21"/>
    <property type="match status" value="1"/>
</dbReference>
<feature type="non-terminal residue" evidence="2">
    <location>
        <position position="1"/>
    </location>
</feature>
<evidence type="ECO:0000313" key="2">
    <source>
        <dbReference type="EMBL" id="SVC57291.1"/>
    </source>
</evidence>
<protein>
    <recommendedName>
        <fullName evidence="1">Methyltransferase FkbM domain-containing protein</fullName>
    </recommendedName>
</protein>